<keyword evidence="3" id="KW-1185">Reference proteome</keyword>
<dbReference type="InterPro" id="IPR029063">
    <property type="entry name" value="SAM-dependent_MTases_sf"/>
</dbReference>
<reference evidence="2" key="1">
    <citation type="submission" date="2020-12" db="EMBL/GenBank/DDBJ databases">
        <title>Marinomonas arctica sp. nov., a psychrotolerant bacterium isolated from the Arctic.</title>
        <authorList>
            <person name="Zhang Y."/>
        </authorList>
    </citation>
    <scope>NUCLEOTIDE SEQUENCE</scope>
    <source>
        <strain evidence="2">C1424</strain>
    </source>
</reference>
<dbReference type="Gene3D" id="3.40.50.150">
    <property type="entry name" value="Vaccinia Virus protein VP39"/>
    <property type="match status" value="1"/>
</dbReference>
<dbReference type="GO" id="GO:0006596">
    <property type="term" value="P:polyamine biosynthetic process"/>
    <property type="evidence" value="ECO:0007669"/>
    <property type="project" value="UniProtKB-KW"/>
</dbReference>
<comment type="caution">
    <text evidence="2">The sequence shown here is derived from an EMBL/GenBank/DDBJ whole genome shotgun (WGS) entry which is preliminary data.</text>
</comment>
<dbReference type="Pfam" id="PF01564">
    <property type="entry name" value="Spermine_synth"/>
    <property type="match status" value="1"/>
</dbReference>
<dbReference type="RefSeq" id="WP_199468567.1">
    <property type="nucleotide sequence ID" value="NZ_JAEMNX010000011.1"/>
</dbReference>
<protein>
    <submittedName>
        <fullName evidence="2">Spermidine synthase</fullName>
    </submittedName>
</protein>
<sequence length="246" mass="27749">MSHQNLLHDSADDLGPIRVFDDGQYRILSFAEGDEQTRIRLSTPHELQHEYTQAMMLPLLFCEPKRVCILGLGGGALLNALHHTVPSIHITAVELRQEVMDAAEMYFKLPRGKRITLDVANAIDYMAAGLPKKVDLLMTDLYNNEGMDRSVLDTSFIEHCAKSIKDDGWMALNCWVDQRNNHDLTALLLKHFNDVRALDTGTGNWVIIAGKRKNHNNAKELKAAAQKLSNQLGFQMSKWLSRLSEV</sequence>
<evidence type="ECO:0000256" key="1">
    <source>
        <dbReference type="ARBA" id="ARBA00023115"/>
    </source>
</evidence>
<dbReference type="PANTHER" id="PTHR43317:SF1">
    <property type="entry name" value="THERMOSPERMINE SYNTHASE ACAULIS5"/>
    <property type="match status" value="1"/>
</dbReference>
<organism evidence="2 3">
    <name type="scientific">Marinomonas transparens</name>
    <dbReference type="NCBI Taxonomy" id="2795388"/>
    <lineage>
        <taxon>Bacteria</taxon>
        <taxon>Pseudomonadati</taxon>
        <taxon>Pseudomonadota</taxon>
        <taxon>Gammaproteobacteria</taxon>
        <taxon>Oceanospirillales</taxon>
        <taxon>Oceanospirillaceae</taxon>
        <taxon>Marinomonas</taxon>
    </lineage>
</organism>
<name>A0A934JVV1_9GAMM</name>
<evidence type="ECO:0000313" key="2">
    <source>
        <dbReference type="EMBL" id="MBJ7538159.1"/>
    </source>
</evidence>
<evidence type="ECO:0000313" key="3">
    <source>
        <dbReference type="Proteomes" id="UP000628710"/>
    </source>
</evidence>
<proteinExistence type="predicted"/>
<keyword evidence="1" id="KW-0620">Polyamine biosynthesis</keyword>
<accession>A0A934JVV1</accession>
<gene>
    <name evidence="2" type="ORF">I8J31_10775</name>
</gene>
<dbReference type="SUPFAM" id="SSF53335">
    <property type="entry name" value="S-adenosyl-L-methionine-dependent methyltransferases"/>
    <property type="match status" value="1"/>
</dbReference>
<dbReference type="EMBL" id="JAEMNX010000011">
    <property type="protein sequence ID" value="MBJ7538159.1"/>
    <property type="molecule type" value="Genomic_DNA"/>
</dbReference>
<dbReference type="AlphaFoldDB" id="A0A934JVV1"/>
<dbReference type="PANTHER" id="PTHR43317">
    <property type="entry name" value="THERMOSPERMINE SYNTHASE ACAULIS5"/>
    <property type="match status" value="1"/>
</dbReference>
<dbReference type="Proteomes" id="UP000628710">
    <property type="component" value="Unassembled WGS sequence"/>
</dbReference>